<evidence type="ECO:0000256" key="2">
    <source>
        <dbReference type="ARBA" id="ARBA00022448"/>
    </source>
</evidence>
<feature type="transmembrane region" description="Helical" evidence="7">
    <location>
        <begin position="115"/>
        <end position="133"/>
    </location>
</feature>
<feature type="domain" description="ABC transmembrane type-1" evidence="8">
    <location>
        <begin position="51"/>
        <end position="244"/>
    </location>
</feature>
<comment type="subcellular location">
    <subcellularLocation>
        <location evidence="1 7">Cell membrane</location>
        <topology evidence="1 7">Multi-pass membrane protein</topology>
    </subcellularLocation>
</comment>
<dbReference type="Proteomes" id="UP000223071">
    <property type="component" value="Unassembled WGS sequence"/>
</dbReference>
<comment type="caution">
    <text evidence="9">The sequence shown here is derived from an EMBL/GenBank/DDBJ whole genome shotgun (WGS) entry which is preliminary data.</text>
</comment>
<evidence type="ECO:0000256" key="6">
    <source>
        <dbReference type="ARBA" id="ARBA00023136"/>
    </source>
</evidence>
<dbReference type="InterPro" id="IPR000515">
    <property type="entry name" value="MetI-like"/>
</dbReference>
<evidence type="ECO:0000256" key="3">
    <source>
        <dbReference type="ARBA" id="ARBA00022475"/>
    </source>
</evidence>
<dbReference type="CDD" id="cd06261">
    <property type="entry name" value="TM_PBP2"/>
    <property type="match status" value="1"/>
</dbReference>
<dbReference type="AlphaFoldDB" id="A0A2A9HEC4"/>
<proteinExistence type="inferred from homology"/>
<dbReference type="PROSITE" id="PS50928">
    <property type="entry name" value="ABC_TM1"/>
    <property type="match status" value="1"/>
</dbReference>
<feature type="transmembrane region" description="Helical" evidence="7">
    <location>
        <begin position="176"/>
        <end position="199"/>
    </location>
</feature>
<evidence type="ECO:0000256" key="7">
    <source>
        <dbReference type="RuleBase" id="RU363032"/>
    </source>
</evidence>
<gene>
    <name evidence="9" type="ORF">A9A59_0699</name>
</gene>
<organism evidence="9 10">
    <name type="scientific">Tepidiforma thermophila (strain KCTC 52669 / CGMCC 1.13589 / G233)</name>
    <dbReference type="NCBI Taxonomy" id="2761530"/>
    <lineage>
        <taxon>Bacteria</taxon>
        <taxon>Bacillati</taxon>
        <taxon>Chloroflexota</taxon>
        <taxon>Tepidiformia</taxon>
        <taxon>Tepidiformales</taxon>
        <taxon>Tepidiformaceae</taxon>
        <taxon>Tepidiforma</taxon>
    </lineage>
</organism>
<feature type="transmembrane region" description="Helical" evidence="7">
    <location>
        <begin position="55"/>
        <end position="79"/>
    </location>
</feature>
<dbReference type="PANTHER" id="PTHR43386:SF1">
    <property type="entry name" value="D,D-DIPEPTIDE TRANSPORT SYSTEM PERMEASE PROTEIN DDPC-RELATED"/>
    <property type="match status" value="1"/>
</dbReference>
<keyword evidence="2 7" id="KW-0813">Transport</keyword>
<feature type="transmembrane region" description="Helical" evidence="7">
    <location>
        <begin position="91"/>
        <end position="109"/>
    </location>
</feature>
<comment type="similarity">
    <text evidence="7">Belongs to the binding-protein-dependent transport system permease family.</text>
</comment>
<keyword evidence="5 7" id="KW-1133">Transmembrane helix</keyword>
<protein>
    <submittedName>
        <fullName evidence="9">Peptide/nickel transport system permease protein</fullName>
    </submittedName>
</protein>
<sequence length="258" mass="26728">MLAGATALAAVLLPDPVAQTADGRLLGPGWTHPFGTDELRRDVAARTFAGLRSSLVTILLAVVPGAIAGTALGLAAGVLGRLVDGLLMRVIDAWLAFPGLLIALAVLAITGPGRWGVGVTLFLFVIPSFARLARAQARSEMTREYVLAAQALGASRLRIGLNHVARNAWDPLLTHLALMLAVALFIESALSFLGLGVQAPAPSLGGMINASRQYLRESPVYLLGPAAALSCIVLSLNLLVDALQDAFSGRGSAGLKGR</sequence>
<keyword evidence="6 7" id="KW-0472">Membrane</keyword>
<dbReference type="SUPFAM" id="SSF161098">
    <property type="entry name" value="MetI-like"/>
    <property type="match status" value="1"/>
</dbReference>
<dbReference type="Gene3D" id="1.10.3720.10">
    <property type="entry name" value="MetI-like"/>
    <property type="match status" value="1"/>
</dbReference>
<keyword evidence="10" id="KW-1185">Reference proteome</keyword>
<evidence type="ECO:0000313" key="10">
    <source>
        <dbReference type="Proteomes" id="UP000223071"/>
    </source>
</evidence>
<reference evidence="9 10" key="1">
    <citation type="submission" date="2017-09" db="EMBL/GenBank/DDBJ databases">
        <title>Sequencing the genomes of two abundant thermophiles in Great Basin hot springs: Thermocrinis jamiesonii and novel Chloroflexi Thermoflexus hugenholtzii.</title>
        <authorList>
            <person name="Hedlund B."/>
        </authorList>
    </citation>
    <scope>NUCLEOTIDE SEQUENCE [LARGE SCALE GENOMIC DNA]</scope>
    <source>
        <strain evidence="9 10">G233</strain>
    </source>
</reference>
<evidence type="ECO:0000256" key="4">
    <source>
        <dbReference type="ARBA" id="ARBA00022692"/>
    </source>
</evidence>
<keyword evidence="4 7" id="KW-0812">Transmembrane</keyword>
<dbReference type="GO" id="GO:0055085">
    <property type="term" value="P:transmembrane transport"/>
    <property type="evidence" value="ECO:0007669"/>
    <property type="project" value="InterPro"/>
</dbReference>
<accession>A0A2A9HEC4</accession>
<dbReference type="InterPro" id="IPR050366">
    <property type="entry name" value="BP-dependent_transpt_permease"/>
</dbReference>
<evidence type="ECO:0000313" key="9">
    <source>
        <dbReference type="EMBL" id="PFG73501.1"/>
    </source>
</evidence>
<dbReference type="InterPro" id="IPR035906">
    <property type="entry name" value="MetI-like_sf"/>
</dbReference>
<feature type="transmembrane region" description="Helical" evidence="7">
    <location>
        <begin position="219"/>
        <end position="240"/>
    </location>
</feature>
<evidence type="ECO:0000256" key="1">
    <source>
        <dbReference type="ARBA" id="ARBA00004651"/>
    </source>
</evidence>
<keyword evidence="3" id="KW-1003">Cell membrane</keyword>
<dbReference type="GO" id="GO:0005886">
    <property type="term" value="C:plasma membrane"/>
    <property type="evidence" value="ECO:0007669"/>
    <property type="project" value="UniProtKB-SubCell"/>
</dbReference>
<dbReference type="EMBL" id="PDJQ01000001">
    <property type="protein sequence ID" value="PFG73501.1"/>
    <property type="molecule type" value="Genomic_DNA"/>
</dbReference>
<evidence type="ECO:0000256" key="5">
    <source>
        <dbReference type="ARBA" id="ARBA00022989"/>
    </source>
</evidence>
<name>A0A2A9HEC4_TEPT2</name>
<evidence type="ECO:0000259" key="8">
    <source>
        <dbReference type="PROSITE" id="PS50928"/>
    </source>
</evidence>
<dbReference type="PANTHER" id="PTHR43386">
    <property type="entry name" value="OLIGOPEPTIDE TRANSPORT SYSTEM PERMEASE PROTEIN APPC"/>
    <property type="match status" value="1"/>
</dbReference>
<dbReference type="Pfam" id="PF00528">
    <property type="entry name" value="BPD_transp_1"/>
    <property type="match status" value="1"/>
</dbReference>